<name>A0A2W2AGV6_9BACT</name>
<comment type="caution">
    <text evidence="4">The sequence shown here is derived from an EMBL/GenBank/DDBJ whole genome shotgun (WGS) entry which is preliminary data.</text>
</comment>
<reference evidence="4 5" key="1">
    <citation type="submission" date="2018-06" db="EMBL/GenBank/DDBJ databases">
        <title>Mucibacter soli gen. nov., sp. nov., a new member of the family Chitinophagaceae producing mucin.</title>
        <authorList>
            <person name="Kim M.-K."/>
            <person name="Park S."/>
            <person name="Kim T.-S."/>
            <person name="Joung Y."/>
            <person name="Han J.-H."/>
            <person name="Kim S.B."/>
        </authorList>
    </citation>
    <scope>NUCLEOTIDE SEQUENCE [LARGE SCALE GENOMIC DNA]</scope>
    <source>
        <strain evidence="4 5">R1-15</strain>
    </source>
</reference>
<dbReference type="InterPro" id="IPR007627">
    <property type="entry name" value="RNA_pol_sigma70_r2"/>
</dbReference>
<dbReference type="InterPro" id="IPR046531">
    <property type="entry name" value="DUF6596"/>
</dbReference>
<dbReference type="PANTHER" id="PTHR47756">
    <property type="entry name" value="BLL6612 PROTEIN-RELATED"/>
    <property type="match status" value="1"/>
</dbReference>
<feature type="domain" description="RNA polymerase sigma-70 region 2" evidence="2">
    <location>
        <begin position="15"/>
        <end position="76"/>
    </location>
</feature>
<dbReference type="Proteomes" id="UP000248745">
    <property type="component" value="Unassembled WGS sequence"/>
</dbReference>
<dbReference type="InterPro" id="IPR013324">
    <property type="entry name" value="RNA_pol_sigma_r3/r4-like"/>
</dbReference>
<keyword evidence="5" id="KW-1185">Reference proteome</keyword>
<dbReference type="SUPFAM" id="SSF88946">
    <property type="entry name" value="Sigma2 domain of RNA polymerase sigma factors"/>
    <property type="match status" value="1"/>
</dbReference>
<gene>
    <name evidence="4" type="ORF">DN068_12955</name>
</gene>
<dbReference type="Pfam" id="PF20239">
    <property type="entry name" value="DUF6596"/>
    <property type="match status" value="1"/>
</dbReference>
<evidence type="ECO:0000259" key="2">
    <source>
        <dbReference type="Pfam" id="PF04542"/>
    </source>
</evidence>
<dbReference type="OrthoDB" id="9780299at2"/>
<evidence type="ECO:0000313" key="5">
    <source>
        <dbReference type="Proteomes" id="UP000248745"/>
    </source>
</evidence>
<evidence type="ECO:0000259" key="3">
    <source>
        <dbReference type="Pfam" id="PF20239"/>
    </source>
</evidence>
<dbReference type="EMBL" id="QKTW01000017">
    <property type="protein sequence ID" value="PZF72762.1"/>
    <property type="molecule type" value="Genomic_DNA"/>
</dbReference>
<evidence type="ECO:0000256" key="1">
    <source>
        <dbReference type="SAM" id="Coils"/>
    </source>
</evidence>
<evidence type="ECO:0000313" key="4">
    <source>
        <dbReference type="EMBL" id="PZF72762.1"/>
    </source>
</evidence>
<protein>
    <submittedName>
        <fullName evidence="4">RNA polymerase subunit sigma</fullName>
    </submittedName>
</protein>
<dbReference type="GO" id="GO:0003700">
    <property type="term" value="F:DNA-binding transcription factor activity"/>
    <property type="evidence" value="ECO:0007669"/>
    <property type="project" value="InterPro"/>
</dbReference>
<dbReference type="Pfam" id="PF04542">
    <property type="entry name" value="Sigma70_r2"/>
    <property type="match status" value="1"/>
</dbReference>
<feature type="domain" description="DUF6596" evidence="3">
    <location>
        <begin position="183"/>
        <end position="284"/>
    </location>
</feature>
<sequence length="423" mass="48423">MGPQELTPHLFRTEYSKIVAVLCRTFHFRHIEIAADIASETFLKASEYWAQKGVPENPAAWLYTVARNKAKDYLKHTAIFETEIRKGLMHDESWTELDFDFNHQTISDSQLAMIFAACNPVNSSEAQLCLTLQILCGFSLVEISNALLAKQETIKKRLQRARENLRNENFQIKSLSEDEIKTRFEVVLRALYLLFNEGYFSKSNSLLIRKDLCLEAIRLALVLTGNELTDTPEANALLALMCFQSSRLEARTDESGAAVLFDEQDRSLWDQALIQKGNHYLIQASKGTELSKYHLEAAIAYWHTTTADPKKWQHILNLYNELIVVEYSPVTALNRVFAYAKVYGNDNGIREAEKLNLKESGYFHGLLGYLYTGLDSNKALEHYRKAILLTKSEAERKVLEKQVFRLIPIPEKDSRHDGDSFTL</sequence>
<keyword evidence="1" id="KW-0175">Coiled coil</keyword>
<dbReference type="RefSeq" id="WP_110999355.1">
    <property type="nucleotide sequence ID" value="NZ_QKTW01000017.1"/>
</dbReference>
<organism evidence="4 5">
    <name type="scientific">Taibaiella soli</name>
    <dbReference type="NCBI Taxonomy" id="1649169"/>
    <lineage>
        <taxon>Bacteria</taxon>
        <taxon>Pseudomonadati</taxon>
        <taxon>Bacteroidota</taxon>
        <taxon>Chitinophagia</taxon>
        <taxon>Chitinophagales</taxon>
        <taxon>Chitinophagaceae</taxon>
        <taxon>Taibaiella</taxon>
    </lineage>
</organism>
<dbReference type="PANTHER" id="PTHR47756:SF2">
    <property type="entry name" value="BLL6612 PROTEIN"/>
    <property type="match status" value="1"/>
</dbReference>
<dbReference type="NCBIfam" id="TIGR02937">
    <property type="entry name" value="sigma70-ECF"/>
    <property type="match status" value="1"/>
</dbReference>
<proteinExistence type="predicted"/>
<feature type="coiled-coil region" evidence="1">
    <location>
        <begin position="144"/>
        <end position="178"/>
    </location>
</feature>
<dbReference type="InterPro" id="IPR013325">
    <property type="entry name" value="RNA_pol_sigma_r2"/>
</dbReference>
<dbReference type="Gene3D" id="1.10.1740.10">
    <property type="match status" value="1"/>
</dbReference>
<accession>A0A2W2AGV6</accession>
<dbReference type="SUPFAM" id="SSF88659">
    <property type="entry name" value="Sigma3 and sigma4 domains of RNA polymerase sigma factors"/>
    <property type="match status" value="1"/>
</dbReference>
<dbReference type="AlphaFoldDB" id="A0A2W2AGV6"/>
<dbReference type="GO" id="GO:0006352">
    <property type="term" value="P:DNA-templated transcription initiation"/>
    <property type="evidence" value="ECO:0007669"/>
    <property type="project" value="InterPro"/>
</dbReference>
<dbReference type="InterPro" id="IPR014284">
    <property type="entry name" value="RNA_pol_sigma-70_dom"/>
</dbReference>